<reference evidence="4" key="1">
    <citation type="submission" date="2018-05" db="EMBL/GenBank/DDBJ databases">
        <authorList>
            <person name="Nie L."/>
        </authorList>
    </citation>
    <scope>NUCLEOTIDE SEQUENCE [LARGE SCALE GENOMIC DNA]</scope>
    <source>
        <strain evidence="4">NL</strain>
    </source>
</reference>
<dbReference type="GO" id="GO:0003697">
    <property type="term" value="F:single-stranded DNA binding"/>
    <property type="evidence" value="ECO:0007669"/>
    <property type="project" value="InterPro"/>
</dbReference>
<evidence type="ECO:0008006" key="5">
    <source>
        <dbReference type="Google" id="ProtNLM"/>
    </source>
</evidence>
<evidence type="ECO:0000259" key="2">
    <source>
        <dbReference type="Pfam" id="PF18818"/>
    </source>
</evidence>
<comment type="caution">
    <text evidence="3">The sequence shown here is derived from an EMBL/GenBank/DDBJ whole genome shotgun (WGS) entry which is preliminary data.</text>
</comment>
<dbReference type="Proteomes" id="UP000248553">
    <property type="component" value="Unassembled WGS sequence"/>
</dbReference>
<evidence type="ECO:0000313" key="3">
    <source>
        <dbReference type="EMBL" id="RAK62394.1"/>
    </source>
</evidence>
<feature type="domain" description="N-terminal" evidence="1">
    <location>
        <begin position="56"/>
        <end position="163"/>
    </location>
</feature>
<protein>
    <recommendedName>
        <fullName evidence="5">DUF1738 domain-containing protein</fullName>
    </recommendedName>
</protein>
<sequence>MKRAKRYKIKSKKQTMKSRFSFNRYNKRPQKQRFIMKTNRKPAACKAATAVTSRPDVYQIVTDRIVAALEGGVIPWRKPWSAVYGLPRNYATGAAYSGINAFLLHFSGALPFFLTFKQALALGGNVRKGAKGHPVVYYNVSVRENEQTGKEEKLPFLKYYTVFSVEDIEGIEFDLPAVERHDHTPIESAEAIVNNWEGRPAIEHLHQRAYYSPALDMVNMPERATFTTPKGYYATLFHELTHSTGHASRLDRPDLTAGEGKLSASYAREELTAEMGASFLCAAAGLETVQTEENAVAYVQTWLERLKNDKKLVLQAASKAQRAAKLILGVPEETVPAPAPARVLEFAHEEDEVSRQYREAELSWLAAA</sequence>
<dbReference type="Pfam" id="PF18818">
    <property type="entry name" value="MPTase-PolyVal"/>
    <property type="match status" value="1"/>
</dbReference>
<gene>
    <name evidence="3" type="ORF">DLM85_23615</name>
</gene>
<dbReference type="EMBL" id="QHKM01000014">
    <property type="protein sequence ID" value="RAK62394.1"/>
    <property type="molecule type" value="Genomic_DNA"/>
</dbReference>
<dbReference type="AlphaFoldDB" id="A0A328B9J0"/>
<organism evidence="3 4">
    <name type="scientific">Hymenobacter edaphi</name>
    <dbReference type="NCBI Taxonomy" id="2211146"/>
    <lineage>
        <taxon>Bacteria</taxon>
        <taxon>Pseudomonadati</taxon>
        <taxon>Bacteroidota</taxon>
        <taxon>Cytophagia</taxon>
        <taxon>Cytophagales</taxon>
        <taxon>Hymenobacteraceae</taxon>
        <taxon>Hymenobacter</taxon>
    </lineage>
</organism>
<dbReference type="OrthoDB" id="9792687at2"/>
<keyword evidence="4" id="KW-1185">Reference proteome</keyword>
<dbReference type="InterPro" id="IPR013610">
    <property type="entry name" value="ArdC_N"/>
</dbReference>
<evidence type="ECO:0000313" key="4">
    <source>
        <dbReference type="Proteomes" id="UP000248553"/>
    </source>
</evidence>
<accession>A0A328B9J0</accession>
<proteinExistence type="predicted"/>
<name>A0A328B9J0_9BACT</name>
<evidence type="ECO:0000259" key="1">
    <source>
        <dbReference type="Pfam" id="PF08401"/>
    </source>
</evidence>
<dbReference type="InterPro" id="IPR041459">
    <property type="entry name" value="MPTase-PolyVal"/>
</dbReference>
<dbReference type="Pfam" id="PF08401">
    <property type="entry name" value="ArdcN"/>
    <property type="match status" value="1"/>
</dbReference>
<feature type="domain" description="Polyvalent protein metallopeptidase" evidence="2">
    <location>
        <begin position="189"/>
        <end position="319"/>
    </location>
</feature>